<organism evidence="7">
    <name type="scientific">Lepeophtheirus salmonis</name>
    <name type="common">Salmon louse</name>
    <name type="synonym">Caligus salmonis</name>
    <dbReference type="NCBI Taxonomy" id="72036"/>
    <lineage>
        <taxon>Eukaryota</taxon>
        <taxon>Metazoa</taxon>
        <taxon>Ecdysozoa</taxon>
        <taxon>Arthropoda</taxon>
        <taxon>Crustacea</taxon>
        <taxon>Multicrustacea</taxon>
        <taxon>Hexanauplia</taxon>
        <taxon>Copepoda</taxon>
        <taxon>Siphonostomatoida</taxon>
        <taxon>Caligidae</taxon>
        <taxon>Lepeophtheirus</taxon>
    </lineage>
</organism>
<dbReference type="InterPro" id="IPR006602">
    <property type="entry name" value="DM10_dom"/>
</dbReference>
<feature type="domain" description="DM10" evidence="6">
    <location>
        <begin position="86"/>
        <end position="198"/>
    </location>
</feature>
<gene>
    <name evidence="7" type="primary">EFHC2</name>
</gene>
<dbReference type="PROSITE" id="PS51336">
    <property type="entry name" value="DM10"/>
    <property type="match status" value="1"/>
</dbReference>
<dbReference type="Gene3D" id="2.30.29.170">
    <property type="match status" value="1"/>
</dbReference>
<evidence type="ECO:0000259" key="6">
    <source>
        <dbReference type="PROSITE" id="PS51336"/>
    </source>
</evidence>
<keyword evidence="5" id="KW-0966">Cell projection</keyword>
<keyword evidence="2" id="KW-0963">Cytoplasm</keyword>
<proteinExistence type="predicted"/>
<reference evidence="7" key="1">
    <citation type="submission" date="2014-05" db="EMBL/GenBank/DDBJ databases">
        <authorList>
            <person name="Chronopoulou M."/>
        </authorList>
    </citation>
    <scope>NUCLEOTIDE SEQUENCE</scope>
    <source>
        <tissue evidence="7">Whole organism</tissue>
    </source>
</reference>
<dbReference type="SMART" id="SM00676">
    <property type="entry name" value="DM10"/>
    <property type="match status" value="1"/>
</dbReference>
<evidence type="ECO:0000313" key="7">
    <source>
        <dbReference type="EMBL" id="CDW44040.1"/>
    </source>
</evidence>
<evidence type="ECO:0000256" key="5">
    <source>
        <dbReference type="ARBA" id="ARBA00023273"/>
    </source>
</evidence>
<comment type="subcellular location">
    <subcellularLocation>
        <location evidence="1">Cytoplasm</location>
        <location evidence="1">Cytoskeleton</location>
        <location evidence="1">Cilium axoneme</location>
    </subcellularLocation>
</comment>
<evidence type="ECO:0000256" key="4">
    <source>
        <dbReference type="ARBA" id="ARBA00023212"/>
    </source>
</evidence>
<dbReference type="OrthoDB" id="10255210at2759"/>
<protein>
    <submittedName>
        <fullName evidence="7">EFhand domain (Cterminal) containing 2 [Zonotrichia albicollis]</fullName>
    </submittedName>
</protein>
<evidence type="ECO:0000256" key="2">
    <source>
        <dbReference type="ARBA" id="ARBA00022490"/>
    </source>
</evidence>
<dbReference type="EMBL" id="HACA01026679">
    <property type="protein sequence ID" value="CDW44040.1"/>
    <property type="molecule type" value="Transcribed_RNA"/>
</dbReference>
<name>A0A0K2V150_LEPSM</name>
<dbReference type="InterPro" id="IPR040193">
    <property type="entry name" value="EFHC1/EFHC2/EFHB"/>
</dbReference>
<keyword evidence="3" id="KW-0677">Repeat</keyword>
<evidence type="ECO:0000256" key="1">
    <source>
        <dbReference type="ARBA" id="ARBA00004430"/>
    </source>
</evidence>
<evidence type="ECO:0000256" key="3">
    <source>
        <dbReference type="ARBA" id="ARBA00022737"/>
    </source>
</evidence>
<dbReference type="AlphaFoldDB" id="A0A0K2V150"/>
<sequence length="213" mass="24590">MSGLYFGVNNELPGPKLPRVNPSNFRRSQHFEVVQGVSNSIQRMIPGKVGIGKRPLENERCDTWTFGEKTQTNQIPGSLPKWLVNDKKILRFWSYLIEPISEGGLGTSLKRRFNVYYFLEDDSIKVTEIHSSMGRVSHETFIRRHRIPFKGNKFRLKPNDPYINFWDLNLGFELELYGRAHVITDCDPFTTSYLTKCGVQMNPSIAEMPDRCS</sequence>
<keyword evidence="4" id="KW-0206">Cytoskeleton</keyword>
<dbReference type="Pfam" id="PF06565">
    <property type="entry name" value="DM10_dom"/>
    <property type="match status" value="1"/>
</dbReference>
<dbReference type="PANTHER" id="PTHR12086">
    <property type="entry name" value="EF-HAND DOMAIN C-TERMINAL CONTAINING PROTEIN"/>
    <property type="match status" value="1"/>
</dbReference>
<accession>A0A0K2V150</accession>
<dbReference type="GO" id="GO:0005930">
    <property type="term" value="C:axoneme"/>
    <property type="evidence" value="ECO:0007669"/>
    <property type="project" value="UniProtKB-SubCell"/>
</dbReference>